<feature type="non-terminal residue" evidence="5">
    <location>
        <position position="1"/>
    </location>
</feature>
<feature type="region of interest" description="Disordered" evidence="3">
    <location>
        <begin position="294"/>
        <end position="372"/>
    </location>
</feature>
<evidence type="ECO:0000256" key="4">
    <source>
        <dbReference type="SAM" id="Phobius"/>
    </source>
</evidence>
<keyword evidence="4" id="KW-0472">Membrane</keyword>
<evidence type="ECO:0000256" key="3">
    <source>
        <dbReference type="SAM" id="MobiDB-lite"/>
    </source>
</evidence>
<sequence>RCVYVYITSILFLDQYYNPHDGDFDPNGKIPTGIDSLHDEFSQNTPSDTLSIVQIRAQYAEELYQVEEEIETLKQVLTAKYRRQAFLKQQLGITVMNELRSGINKSMDTLRTTDAFQKTSAVVKSATVKTSAVIHEKWNFLKQTDAFKSFEDKLGSAYSSVRLPPTLRQFSLTGPTAFVSCLSGNLVPSPALTMVLFLCACSILSVAFTYLCVVYIILLLSYYLLSVLTVHGKLVRSKTLTGAHVDATSSQVQLFPNIQATFKAHCRFSGLDSAHRLARIKWIDRMIDSNEVHCSNDDDVKQENSTSSQSVIADTRPDQGEKNGVTVSPNGTLQMESLAIEADANDETEEFVQTSRSKSNQRQKQKPKSFAD</sequence>
<feature type="compositionally biased region" description="Polar residues" evidence="3">
    <location>
        <begin position="325"/>
        <end position="335"/>
    </location>
</feature>
<keyword evidence="4" id="KW-0812">Transmembrane</keyword>
<keyword evidence="2" id="KW-0175">Coiled coil</keyword>
<dbReference type="PANTHER" id="PTHR19307:SF14">
    <property type="entry name" value="TUMOR PROTEIN D52"/>
    <property type="match status" value="1"/>
</dbReference>
<name>A0A5J4NIT0_9TREM</name>
<evidence type="ECO:0000313" key="6">
    <source>
        <dbReference type="Proteomes" id="UP000324629"/>
    </source>
</evidence>
<keyword evidence="4" id="KW-1133">Transmembrane helix</keyword>
<feature type="transmembrane region" description="Helical" evidence="4">
    <location>
        <begin position="191"/>
        <end position="224"/>
    </location>
</feature>
<protein>
    <submittedName>
        <fullName evidence="5">Uncharacterized protein</fullName>
    </submittedName>
</protein>
<evidence type="ECO:0000256" key="2">
    <source>
        <dbReference type="ARBA" id="ARBA00023054"/>
    </source>
</evidence>
<feature type="compositionally biased region" description="Polar residues" evidence="3">
    <location>
        <begin position="303"/>
        <end position="312"/>
    </location>
</feature>
<dbReference type="AlphaFoldDB" id="A0A5J4NIT0"/>
<evidence type="ECO:0000256" key="1">
    <source>
        <dbReference type="ARBA" id="ARBA00005702"/>
    </source>
</evidence>
<gene>
    <name evidence="5" type="ORF">DEA37_0007071</name>
</gene>
<dbReference type="PANTHER" id="PTHR19307">
    <property type="entry name" value="TUMOR PROTEIN D52"/>
    <property type="match status" value="1"/>
</dbReference>
<keyword evidence="6" id="KW-1185">Reference proteome</keyword>
<evidence type="ECO:0000313" key="5">
    <source>
        <dbReference type="EMBL" id="KAA3675465.1"/>
    </source>
</evidence>
<accession>A0A5J4NIT0</accession>
<dbReference type="EMBL" id="QNGE01002505">
    <property type="protein sequence ID" value="KAA3675465.1"/>
    <property type="molecule type" value="Genomic_DNA"/>
</dbReference>
<dbReference type="Pfam" id="PF04201">
    <property type="entry name" value="TPD52"/>
    <property type="match status" value="1"/>
</dbReference>
<dbReference type="InterPro" id="IPR007327">
    <property type="entry name" value="TPD52"/>
</dbReference>
<proteinExistence type="inferred from homology"/>
<dbReference type="GO" id="GO:0005737">
    <property type="term" value="C:cytoplasm"/>
    <property type="evidence" value="ECO:0007669"/>
    <property type="project" value="TreeGrafter"/>
</dbReference>
<comment type="caution">
    <text evidence="5">The sequence shown here is derived from an EMBL/GenBank/DDBJ whole genome shotgun (WGS) entry which is preliminary data.</text>
</comment>
<reference evidence="5 6" key="1">
    <citation type="journal article" date="2019" name="Gigascience">
        <title>Whole-genome sequence of the oriental lung fluke Paragonimus westermani.</title>
        <authorList>
            <person name="Oey H."/>
            <person name="Zakrzewski M."/>
            <person name="Narain K."/>
            <person name="Devi K.R."/>
            <person name="Agatsuma T."/>
            <person name="Nawaratna S."/>
            <person name="Gobert G.N."/>
            <person name="Jones M.K."/>
            <person name="Ragan M.A."/>
            <person name="McManus D.P."/>
            <person name="Krause L."/>
        </authorList>
    </citation>
    <scope>NUCLEOTIDE SEQUENCE [LARGE SCALE GENOMIC DNA]</scope>
    <source>
        <strain evidence="5 6">IND2009</strain>
    </source>
</reference>
<dbReference type="Proteomes" id="UP000324629">
    <property type="component" value="Unassembled WGS sequence"/>
</dbReference>
<organism evidence="5 6">
    <name type="scientific">Paragonimus westermani</name>
    <dbReference type="NCBI Taxonomy" id="34504"/>
    <lineage>
        <taxon>Eukaryota</taxon>
        <taxon>Metazoa</taxon>
        <taxon>Spiralia</taxon>
        <taxon>Lophotrochozoa</taxon>
        <taxon>Platyhelminthes</taxon>
        <taxon>Trematoda</taxon>
        <taxon>Digenea</taxon>
        <taxon>Plagiorchiida</taxon>
        <taxon>Troglotremata</taxon>
        <taxon>Troglotrematidae</taxon>
        <taxon>Paragonimus</taxon>
    </lineage>
</organism>
<comment type="similarity">
    <text evidence="1">Belongs to the TPD52 family.</text>
</comment>
<feature type="compositionally biased region" description="Basic residues" evidence="3">
    <location>
        <begin position="359"/>
        <end position="372"/>
    </location>
</feature>